<dbReference type="GO" id="GO:0006351">
    <property type="term" value="P:DNA-templated transcription"/>
    <property type="evidence" value="ECO:0007669"/>
    <property type="project" value="InterPro"/>
</dbReference>
<dbReference type="InterPro" id="IPR007073">
    <property type="entry name" value="RNA_pol_Rpb1_7"/>
</dbReference>
<organism evidence="3 4">
    <name type="scientific">Artemisia annua</name>
    <name type="common">Sweet wormwood</name>
    <dbReference type="NCBI Taxonomy" id="35608"/>
    <lineage>
        <taxon>Eukaryota</taxon>
        <taxon>Viridiplantae</taxon>
        <taxon>Streptophyta</taxon>
        <taxon>Embryophyta</taxon>
        <taxon>Tracheophyta</taxon>
        <taxon>Spermatophyta</taxon>
        <taxon>Magnoliopsida</taxon>
        <taxon>eudicotyledons</taxon>
        <taxon>Gunneridae</taxon>
        <taxon>Pentapetalae</taxon>
        <taxon>asterids</taxon>
        <taxon>campanulids</taxon>
        <taxon>Asterales</taxon>
        <taxon>Asteraceae</taxon>
        <taxon>Asteroideae</taxon>
        <taxon>Anthemideae</taxon>
        <taxon>Artemisiinae</taxon>
        <taxon>Artemisia</taxon>
    </lineage>
</organism>
<dbReference type="STRING" id="35608.A0A2U1MIL3"/>
<comment type="caution">
    <text evidence="3">The sequence shown here is derived from an EMBL/GenBank/DDBJ whole genome shotgun (WGS) entry which is preliminary data.</text>
</comment>
<accession>A0A2U1MIL3</accession>
<keyword evidence="3" id="KW-0240">DNA-directed RNA polymerase</keyword>
<dbReference type="Proteomes" id="UP000245207">
    <property type="component" value="Unassembled WGS sequence"/>
</dbReference>
<dbReference type="Pfam" id="PF04990">
    <property type="entry name" value="RNA_pol_Rpb1_7"/>
    <property type="match status" value="1"/>
</dbReference>
<keyword evidence="4" id="KW-1185">Reference proteome</keyword>
<dbReference type="GO" id="GO:0003899">
    <property type="term" value="F:DNA-directed RNA polymerase activity"/>
    <property type="evidence" value="ECO:0007669"/>
    <property type="project" value="InterPro"/>
</dbReference>
<evidence type="ECO:0000259" key="2">
    <source>
        <dbReference type="Pfam" id="PF04990"/>
    </source>
</evidence>
<feature type="region of interest" description="Disordered" evidence="1">
    <location>
        <begin position="14"/>
        <end position="38"/>
    </location>
</feature>
<gene>
    <name evidence="3" type="ORF">CTI12_AA375880</name>
</gene>
<dbReference type="OrthoDB" id="677667at2759"/>
<dbReference type="GO" id="GO:0000428">
    <property type="term" value="C:DNA-directed RNA polymerase complex"/>
    <property type="evidence" value="ECO:0007669"/>
    <property type="project" value="UniProtKB-KW"/>
</dbReference>
<dbReference type="SUPFAM" id="SSF64484">
    <property type="entry name" value="beta and beta-prime subunits of DNA dependent RNA-polymerase"/>
    <property type="match status" value="1"/>
</dbReference>
<reference evidence="3 4" key="1">
    <citation type="journal article" date="2018" name="Mol. Plant">
        <title>The genome of Artemisia annua provides insight into the evolution of Asteraceae family and artemisinin biosynthesis.</title>
        <authorList>
            <person name="Shen Q."/>
            <person name="Zhang L."/>
            <person name="Liao Z."/>
            <person name="Wang S."/>
            <person name="Yan T."/>
            <person name="Shi P."/>
            <person name="Liu M."/>
            <person name="Fu X."/>
            <person name="Pan Q."/>
            <person name="Wang Y."/>
            <person name="Lv Z."/>
            <person name="Lu X."/>
            <person name="Zhang F."/>
            <person name="Jiang W."/>
            <person name="Ma Y."/>
            <person name="Chen M."/>
            <person name="Hao X."/>
            <person name="Li L."/>
            <person name="Tang Y."/>
            <person name="Lv G."/>
            <person name="Zhou Y."/>
            <person name="Sun X."/>
            <person name="Brodelius P.E."/>
            <person name="Rose J.K.C."/>
            <person name="Tang K."/>
        </authorList>
    </citation>
    <scope>NUCLEOTIDE SEQUENCE [LARGE SCALE GENOMIC DNA]</scope>
    <source>
        <strain evidence="4">cv. Huhao1</strain>
        <tissue evidence="3">Leaf</tissue>
    </source>
</reference>
<evidence type="ECO:0000256" key="1">
    <source>
        <dbReference type="SAM" id="MobiDB-lite"/>
    </source>
</evidence>
<keyword evidence="3" id="KW-0804">Transcription</keyword>
<name>A0A2U1MIL3_ARTAN</name>
<feature type="domain" description="RNA polymerase Rpb1" evidence="2">
    <location>
        <begin position="41"/>
        <end position="130"/>
    </location>
</feature>
<protein>
    <submittedName>
        <fullName evidence="3">DNA-directed RNA polymerase II subunit 1</fullName>
    </submittedName>
</protein>
<dbReference type="EMBL" id="PKPP01005197">
    <property type="protein sequence ID" value="PWA61048.1"/>
    <property type="molecule type" value="Genomic_DNA"/>
</dbReference>
<evidence type="ECO:0000313" key="4">
    <source>
        <dbReference type="Proteomes" id="UP000245207"/>
    </source>
</evidence>
<dbReference type="AlphaFoldDB" id="A0A2U1MIL3"/>
<sequence length="143" mass="16453">MALHYEGCRSLNTADSFKGKQPKQEEHHVADPIGLQRPKPDVTQATEVWYDPDPMNTIIEEDVVFVKSYYEMPNEELDMDKISPWLLQIELNREMMVDKKLSMADIAEKINLAFGDDLTCIYNDDNPDNAFYLQRACVGSYVS</sequence>
<dbReference type="Gene3D" id="3.30.1360.140">
    <property type="match status" value="1"/>
</dbReference>
<evidence type="ECO:0000313" key="3">
    <source>
        <dbReference type="EMBL" id="PWA61048.1"/>
    </source>
</evidence>
<dbReference type="GO" id="GO:0003677">
    <property type="term" value="F:DNA binding"/>
    <property type="evidence" value="ECO:0007669"/>
    <property type="project" value="InterPro"/>
</dbReference>
<dbReference type="InterPro" id="IPR038593">
    <property type="entry name" value="RNA_pol_Rpb1_7_sf"/>
</dbReference>
<proteinExistence type="predicted"/>